<dbReference type="Proteomes" id="UP000000442">
    <property type="component" value="Chromosome"/>
</dbReference>
<dbReference type="HOGENOM" id="CLU_572026_0_0_7"/>
<keyword evidence="1" id="KW-0472">Membrane</keyword>
<evidence type="ECO:0000313" key="3">
    <source>
        <dbReference type="Proteomes" id="UP000000442"/>
    </source>
</evidence>
<organism evidence="2 3">
    <name type="scientific">Desulforapulum autotrophicum (strain ATCC 43914 / DSM 3382 / VKM B-1955 / HRM2)</name>
    <name type="common">Desulfobacterium autotrophicum</name>
    <dbReference type="NCBI Taxonomy" id="177437"/>
    <lineage>
        <taxon>Bacteria</taxon>
        <taxon>Pseudomonadati</taxon>
        <taxon>Thermodesulfobacteriota</taxon>
        <taxon>Desulfobacteria</taxon>
        <taxon>Desulfobacterales</taxon>
        <taxon>Desulfobacteraceae</taxon>
        <taxon>Desulforapulum</taxon>
    </lineage>
</organism>
<reference evidence="2 3" key="1">
    <citation type="journal article" date="2009" name="Environ. Microbiol.">
        <title>Genome sequence of Desulfobacterium autotrophicum HRM2, a marine sulfate reducer oxidizing organic carbon completely to carbon dioxide.</title>
        <authorList>
            <person name="Strittmatter A.W."/>
            <person name="Liesegang H."/>
            <person name="Rabus R."/>
            <person name="Decker I."/>
            <person name="Amann J."/>
            <person name="Andres S."/>
            <person name="Henne A."/>
            <person name="Fricke W.F."/>
            <person name="Martinez-Arias R."/>
            <person name="Bartels D."/>
            <person name="Goesmann A."/>
            <person name="Krause L."/>
            <person name="Puehler A."/>
            <person name="Klenk H.P."/>
            <person name="Richter M."/>
            <person name="Schuler M."/>
            <person name="Gloeckner F.O."/>
            <person name="Meyerdierks A."/>
            <person name="Gottschalk G."/>
            <person name="Amann R."/>
        </authorList>
    </citation>
    <scope>NUCLEOTIDE SEQUENCE [LARGE SCALE GENOMIC DNA]</scope>
    <source>
        <strain evidence="3">ATCC 43914 / DSM 3382 / HRM2</strain>
    </source>
</reference>
<gene>
    <name evidence="2" type="ordered locus">HRM2_19710</name>
</gene>
<dbReference type="STRING" id="177437.HRM2_19710"/>
<keyword evidence="1" id="KW-1133">Transmembrane helix</keyword>
<sequence length="477" mass="54659">MVSIPKESKPIPTPALVGILTCVMVVSWAVQTFAMKMEFSPSLYISEDYTDNHFQTDTDKREEFYTTYGVGLSLGFLERTGQAVLSYSPEFKDYKNNYESDGWEHNASFAGNLNPSKQVAVDFSFNYDGHGDDNQGDTWQHGAYVGTAIQVTRHTDLTLSGDYTKSYDRQVRTGEWKESEDTSITTKVTHQFGEMNSLDLGYTYSFDNYADLDSDEYESHEPSAFISFWFTPQWGFDSNISFESRTYEIDEDEKIYTGDIRLIKKITRHFDTYVKYKHTRTNRDSGDESVYNPSVGFDWSITEDSGLSLGLGYLIQEWDTETDSGLFVDLDAFKTFDFSRRGTLTLSASSGYDASSDDAASLGFNVYYQAGFLYSYEVTKRLSADLDGSYIRDEYTEPDVNRVDNTTNLGLSLSWMPLRWMNIRFSYNFEDYTSDSDTIAEYTENKATMMVTLYPLRTLPAKELISRSDFDKRIFKN</sequence>
<dbReference type="KEGG" id="dat:HRM2_19710"/>
<name>C0QCJ5_DESAH</name>
<keyword evidence="3" id="KW-1185">Reference proteome</keyword>
<keyword evidence="1" id="KW-0812">Transmembrane</keyword>
<evidence type="ECO:0000256" key="1">
    <source>
        <dbReference type="SAM" id="Phobius"/>
    </source>
</evidence>
<evidence type="ECO:0000313" key="2">
    <source>
        <dbReference type="EMBL" id="ACN15072.1"/>
    </source>
</evidence>
<dbReference type="EMBL" id="CP001087">
    <property type="protein sequence ID" value="ACN15072.1"/>
    <property type="molecule type" value="Genomic_DNA"/>
</dbReference>
<dbReference type="AlphaFoldDB" id="C0QCJ5"/>
<dbReference type="OrthoDB" id="5410974at2"/>
<feature type="transmembrane region" description="Helical" evidence="1">
    <location>
        <begin position="15"/>
        <end position="34"/>
    </location>
</feature>
<dbReference type="eggNOG" id="COG3188">
    <property type="taxonomic scope" value="Bacteria"/>
</dbReference>
<proteinExistence type="predicted"/>
<protein>
    <submittedName>
        <fullName evidence="2">Uncharacterized protein</fullName>
    </submittedName>
</protein>
<dbReference type="SUPFAM" id="SSF56935">
    <property type="entry name" value="Porins"/>
    <property type="match status" value="1"/>
</dbReference>
<dbReference type="RefSeq" id="WP_015903853.1">
    <property type="nucleotide sequence ID" value="NC_012108.1"/>
</dbReference>
<accession>C0QCJ5</accession>